<evidence type="ECO:0000256" key="12">
    <source>
        <dbReference type="ARBA" id="ARBA00038905"/>
    </source>
</evidence>
<comment type="catalytic activity">
    <reaction evidence="10">
        <text>8-oxo-dGTP + H2O = 8-oxo-dGMP + diphosphate + H(+)</text>
        <dbReference type="Rhea" id="RHEA:31575"/>
        <dbReference type="ChEBI" id="CHEBI:15377"/>
        <dbReference type="ChEBI" id="CHEBI:15378"/>
        <dbReference type="ChEBI" id="CHEBI:33019"/>
        <dbReference type="ChEBI" id="CHEBI:63224"/>
        <dbReference type="ChEBI" id="CHEBI:77896"/>
        <dbReference type="EC" id="3.6.1.55"/>
    </reaction>
</comment>
<gene>
    <name evidence="18" type="ORF">CN311_22690</name>
</gene>
<keyword evidence="4" id="KW-0235">DNA replication</keyword>
<evidence type="ECO:0000256" key="16">
    <source>
        <dbReference type="ARBA" id="ARBA00042798"/>
    </source>
</evidence>
<dbReference type="SUPFAM" id="SSF55811">
    <property type="entry name" value="Nudix"/>
    <property type="match status" value="1"/>
</dbReference>
<evidence type="ECO:0000256" key="5">
    <source>
        <dbReference type="ARBA" id="ARBA00022723"/>
    </source>
</evidence>
<evidence type="ECO:0000256" key="13">
    <source>
        <dbReference type="ARBA" id="ARBA00040794"/>
    </source>
</evidence>
<dbReference type="GO" id="GO:0006281">
    <property type="term" value="P:DNA repair"/>
    <property type="evidence" value="ECO:0007669"/>
    <property type="project" value="UniProtKB-KW"/>
</dbReference>
<name>A0A2A6FAN6_9HYPH</name>
<keyword evidence="5" id="KW-0479">Metal-binding</keyword>
<dbReference type="RefSeq" id="WP_097575933.1">
    <property type="nucleotide sequence ID" value="NZ_NWQG01000166.1"/>
</dbReference>
<keyword evidence="19" id="KW-1185">Reference proteome</keyword>
<dbReference type="AlphaFoldDB" id="A0A2A6FAN6"/>
<dbReference type="PANTHER" id="PTHR47707">
    <property type="entry name" value="8-OXO-DGTP DIPHOSPHATASE"/>
    <property type="match status" value="1"/>
</dbReference>
<evidence type="ECO:0000256" key="6">
    <source>
        <dbReference type="ARBA" id="ARBA00022763"/>
    </source>
</evidence>
<dbReference type="PRINTS" id="PR00502">
    <property type="entry name" value="NUDIXFAMILY"/>
</dbReference>
<evidence type="ECO:0000256" key="14">
    <source>
        <dbReference type="ARBA" id="ARBA00041592"/>
    </source>
</evidence>
<organism evidence="18 19">
    <name type="scientific">Mesorhizobium sanjuanii</name>
    <dbReference type="NCBI Taxonomy" id="2037900"/>
    <lineage>
        <taxon>Bacteria</taxon>
        <taxon>Pseudomonadati</taxon>
        <taxon>Pseudomonadota</taxon>
        <taxon>Alphaproteobacteria</taxon>
        <taxon>Hyphomicrobiales</taxon>
        <taxon>Phyllobacteriaceae</taxon>
        <taxon>Mesorhizobium</taxon>
    </lineage>
</organism>
<evidence type="ECO:0000256" key="9">
    <source>
        <dbReference type="ARBA" id="ARBA00023204"/>
    </source>
</evidence>
<dbReference type="InterPro" id="IPR047127">
    <property type="entry name" value="MutT-like"/>
</dbReference>
<comment type="caution">
    <text evidence="18">The sequence shown here is derived from an EMBL/GenBank/DDBJ whole genome shotgun (WGS) entry which is preliminary data.</text>
</comment>
<dbReference type="PROSITE" id="PS51462">
    <property type="entry name" value="NUDIX"/>
    <property type="match status" value="1"/>
</dbReference>
<dbReference type="PROSITE" id="PS00893">
    <property type="entry name" value="NUDIX_BOX"/>
    <property type="match status" value="1"/>
</dbReference>
<evidence type="ECO:0000256" key="4">
    <source>
        <dbReference type="ARBA" id="ARBA00022705"/>
    </source>
</evidence>
<evidence type="ECO:0000256" key="8">
    <source>
        <dbReference type="ARBA" id="ARBA00022842"/>
    </source>
</evidence>
<dbReference type="EMBL" id="NWQG01000166">
    <property type="protein sequence ID" value="PDQ18803.1"/>
    <property type="molecule type" value="Genomic_DNA"/>
</dbReference>
<dbReference type="CDD" id="cd03425">
    <property type="entry name" value="NUDIX_MutT_NudA_like"/>
    <property type="match status" value="1"/>
</dbReference>
<dbReference type="Gene3D" id="3.90.79.10">
    <property type="entry name" value="Nucleoside Triphosphate Pyrophosphohydrolase"/>
    <property type="match status" value="1"/>
</dbReference>
<evidence type="ECO:0000256" key="1">
    <source>
        <dbReference type="ARBA" id="ARBA00001946"/>
    </source>
</evidence>
<dbReference type="GO" id="GO:0035539">
    <property type="term" value="F:8-oxo-7,8-dihydrodeoxyguanosine triphosphate pyrophosphatase activity"/>
    <property type="evidence" value="ECO:0007669"/>
    <property type="project" value="UniProtKB-EC"/>
</dbReference>
<evidence type="ECO:0000256" key="7">
    <source>
        <dbReference type="ARBA" id="ARBA00022801"/>
    </source>
</evidence>
<proteinExistence type="inferred from homology"/>
<dbReference type="PANTHER" id="PTHR47707:SF1">
    <property type="entry name" value="NUDIX HYDROLASE FAMILY PROTEIN"/>
    <property type="match status" value="1"/>
</dbReference>
<evidence type="ECO:0000256" key="2">
    <source>
        <dbReference type="ARBA" id="ARBA00005582"/>
    </source>
</evidence>
<keyword evidence="6" id="KW-0227">DNA damage</keyword>
<dbReference type="InterPro" id="IPR020476">
    <property type="entry name" value="Nudix_hydrolase"/>
</dbReference>
<dbReference type="GO" id="GO:0008413">
    <property type="term" value="F:8-oxo-7,8-dihydroguanosine triphosphate pyrophosphatase activity"/>
    <property type="evidence" value="ECO:0007669"/>
    <property type="project" value="TreeGrafter"/>
</dbReference>
<keyword evidence="7" id="KW-0378">Hydrolase</keyword>
<keyword evidence="9" id="KW-0234">DNA repair</keyword>
<keyword evidence="3" id="KW-0515">Mutator protein</keyword>
<dbReference type="InterPro" id="IPR015797">
    <property type="entry name" value="NUDIX_hydrolase-like_dom_sf"/>
</dbReference>
<protein>
    <recommendedName>
        <fullName evidence="13">8-oxo-dGTP diphosphatase</fullName>
        <ecNumber evidence="12">3.6.1.55</ecNumber>
    </recommendedName>
    <alternativeName>
        <fullName evidence="16">7,8-dihydro-8-oxoguanine-triphosphatase</fullName>
    </alternativeName>
    <alternativeName>
        <fullName evidence="15">Mutator protein MutT</fullName>
    </alternativeName>
    <alternativeName>
        <fullName evidence="14">dGTP pyrophosphohydrolase</fullName>
    </alternativeName>
</protein>
<comment type="catalytic activity">
    <reaction evidence="11">
        <text>8-oxo-GTP + H2O = 8-oxo-GMP + diphosphate + H(+)</text>
        <dbReference type="Rhea" id="RHEA:67616"/>
        <dbReference type="ChEBI" id="CHEBI:15377"/>
        <dbReference type="ChEBI" id="CHEBI:15378"/>
        <dbReference type="ChEBI" id="CHEBI:33019"/>
        <dbReference type="ChEBI" id="CHEBI:143553"/>
        <dbReference type="ChEBI" id="CHEBI:145694"/>
    </reaction>
</comment>
<dbReference type="GO" id="GO:0046872">
    <property type="term" value="F:metal ion binding"/>
    <property type="evidence" value="ECO:0007669"/>
    <property type="project" value="UniProtKB-KW"/>
</dbReference>
<evidence type="ECO:0000259" key="17">
    <source>
        <dbReference type="PROSITE" id="PS51462"/>
    </source>
</evidence>
<dbReference type="InterPro" id="IPR029119">
    <property type="entry name" value="MutY_C"/>
</dbReference>
<dbReference type="FunFam" id="3.90.79.10:FF:000014">
    <property type="entry name" value="8-oxo-dGTP diphosphatase MutT"/>
    <property type="match status" value="1"/>
</dbReference>
<evidence type="ECO:0000256" key="15">
    <source>
        <dbReference type="ARBA" id="ARBA00041979"/>
    </source>
</evidence>
<keyword evidence="8" id="KW-0460">Magnesium</keyword>
<dbReference type="Proteomes" id="UP000219182">
    <property type="component" value="Unassembled WGS sequence"/>
</dbReference>
<dbReference type="InterPro" id="IPR020084">
    <property type="entry name" value="NUDIX_hydrolase_CS"/>
</dbReference>
<evidence type="ECO:0000313" key="18">
    <source>
        <dbReference type="EMBL" id="PDQ18803.1"/>
    </source>
</evidence>
<dbReference type="GO" id="GO:0044715">
    <property type="term" value="F:8-oxo-dGDP phosphatase activity"/>
    <property type="evidence" value="ECO:0007669"/>
    <property type="project" value="TreeGrafter"/>
</dbReference>
<dbReference type="GO" id="GO:0006260">
    <property type="term" value="P:DNA replication"/>
    <property type="evidence" value="ECO:0007669"/>
    <property type="project" value="UniProtKB-KW"/>
</dbReference>
<dbReference type="EC" id="3.6.1.55" evidence="12"/>
<comment type="similarity">
    <text evidence="2">Belongs to the Nudix hydrolase family.</text>
</comment>
<feature type="domain" description="Nudix hydrolase" evidence="17">
    <location>
        <begin position="9"/>
        <end position="137"/>
    </location>
</feature>
<comment type="cofactor">
    <cofactor evidence="1">
        <name>Mg(2+)</name>
        <dbReference type="ChEBI" id="CHEBI:18420"/>
    </cofactor>
</comment>
<evidence type="ECO:0000256" key="3">
    <source>
        <dbReference type="ARBA" id="ARBA00022457"/>
    </source>
</evidence>
<evidence type="ECO:0000256" key="10">
    <source>
        <dbReference type="ARBA" id="ARBA00035861"/>
    </source>
</evidence>
<dbReference type="GO" id="GO:0044716">
    <property type="term" value="F:8-oxo-GDP phosphatase activity"/>
    <property type="evidence" value="ECO:0007669"/>
    <property type="project" value="TreeGrafter"/>
</dbReference>
<dbReference type="Pfam" id="PF14815">
    <property type="entry name" value="NUDIX_4"/>
    <property type="match status" value="1"/>
</dbReference>
<evidence type="ECO:0000313" key="19">
    <source>
        <dbReference type="Proteomes" id="UP000219182"/>
    </source>
</evidence>
<accession>A0A2A6FAN6</accession>
<dbReference type="InterPro" id="IPR000086">
    <property type="entry name" value="NUDIX_hydrolase_dom"/>
</dbReference>
<sequence>MTGASPAGKRLLLVAACALVDADGRVLLAQRPQGKQLAGLWEFPGGKVEPGETPEQCLIRELHEEIGIETEIPCLAPLTFASHPYDDFHLLMPLFVCRRFRGIAQPKEGQALKWVRPRQMRDFPMPPADAPLIQFLIDLL</sequence>
<evidence type="ECO:0000256" key="11">
    <source>
        <dbReference type="ARBA" id="ARBA00036904"/>
    </source>
</evidence>
<reference evidence="18 19" key="1">
    <citation type="submission" date="2017-09" db="EMBL/GenBank/DDBJ databases">
        <title>Mesorhizobum sanjuanii sp. nov. isolated from nodules of Lotus tenuis in saline-alkaline lowlands of Flooding Pampa.</title>
        <authorList>
            <person name="Sannazzaro A.I."/>
            <person name="Torres Tejerizo G.A."/>
            <person name="Fontana F."/>
            <person name="Cumpa Velazquez L.M."/>
            <person name="Hansen L."/>
            <person name="Pistorio M."/>
            <person name="Estrella M.J."/>
        </authorList>
    </citation>
    <scope>NUCLEOTIDE SEQUENCE [LARGE SCALE GENOMIC DNA]</scope>
    <source>
        <strain evidence="18 19">BSA136</strain>
    </source>
</reference>